<dbReference type="GO" id="GO:0005524">
    <property type="term" value="F:ATP binding"/>
    <property type="evidence" value="ECO:0007669"/>
    <property type="project" value="UniProtKB-UniRule"/>
</dbReference>
<dbReference type="InterPro" id="IPR001412">
    <property type="entry name" value="aa-tRNA-synth_I_CS"/>
</dbReference>
<reference evidence="11 12" key="1">
    <citation type="submission" date="2018-06" db="EMBL/GenBank/DDBJ databases">
        <title>Lujinxingia sediminis gen. nov. sp. nov., a new facultative anaerobic member of the class Deltaproteobacteria, and proposal of Lujinxingaceae fam. nov.</title>
        <authorList>
            <person name="Guo L.-Y."/>
            <person name="Li C.-M."/>
            <person name="Wang S."/>
            <person name="Du Z.-J."/>
        </authorList>
    </citation>
    <scope>NUCLEOTIDE SEQUENCE [LARGE SCALE GENOMIC DNA]</scope>
    <source>
        <strain evidence="11 12">FA350</strain>
    </source>
</reference>
<evidence type="ECO:0000256" key="2">
    <source>
        <dbReference type="ARBA" id="ARBA00005594"/>
    </source>
</evidence>
<evidence type="ECO:0000256" key="6">
    <source>
        <dbReference type="ARBA" id="ARBA00022840"/>
    </source>
</evidence>
<comment type="similarity">
    <text evidence="2 10">Belongs to the class-I aminoacyl-tRNA synthetase family.</text>
</comment>
<keyword evidence="12" id="KW-1185">Reference proteome</keyword>
<keyword evidence="8 10" id="KW-0030">Aminoacyl-tRNA synthetase</keyword>
<feature type="short sequence motif" description="'KMSKS' region" evidence="10">
    <location>
        <begin position="301"/>
        <end position="305"/>
    </location>
</feature>
<keyword evidence="6 10" id="KW-0067">ATP-binding</keyword>
<dbReference type="Gene3D" id="3.40.50.620">
    <property type="entry name" value="HUPs"/>
    <property type="match status" value="2"/>
</dbReference>
<evidence type="ECO:0000256" key="3">
    <source>
        <dbReference type="ARBA" id="ARBA00022490"/>
    </source>
</evidence>
<dbReference type="PANTHER" id="PTHR37940">
    <property type="entry name" value="LYSINE--TRNA LIGASE"/>
    <property type="match status" value="1"/>
</dbReference>
<evidence type="ECO:0000256" key="10">
    <source>
        <dbReference type="HAMAP-Rule" id="MF_00177"/>
    </source>
</evidence>
<dbReference type="InterPro" id="IPR008925">
    <property type="entry name" value="aa_tRNA-synth_I_cd-bd_sf"/>
</dbReference>
<keyword evidence="5 10" id="KW-0547">Nucleotide-binding</keyword>
<dbReference type="GO" id="GO:0000049">
    <property type="term" value="F:tRNA binding"/>
    <property type="evidence" value="ECO:0007669"/>
    <property type="project" value="InterPro"/>
</dbReference>
<dbReference type="RefSeq" id="WP_111334664.1">
    <property type="nucleotide sequence ID" value="NZ_CP030032.1"/>
</dbReference>
<sequence>MSQDPLSADLNSWPFEEARKILAKIEREKKRGGRKHEDVLFETGFGPSGLPHIGTFSEVARTLWVRYAFEQLSGMKTRLYAFSDDLDGLRKVPENIPNQELILEHLGKPLCDIPDPFGEHESFSGHMNAKLRSFLDSFGFEYEFKASSDQYRGGEFNEGLLKILENYEAVRDIITPTLRKENREAWSPFFPICQNCGKVNSTRVVDTHPEAGELSYICDQDYRNTPSCGHEGRMPVTDGNTKVGWKVDWALRWYVFGVDYEMYGKDLIESAELSAKIVTALGGEPPEGLFYEMFLDENGQKISKSVGKGLTIDQWLEYGPLESLSWFIFQSPQKAKKLHFDVIPQSVDKYLKDRQEFGRDDSDARMDNPAWFIDHDKVVAGETVDFESDVTYSMLLNLVNVLGTDDKQIVWDYLLRYDDSARNNEAVIDDMIVRALRYNRDFVVPTLEYALPEEEMLPSLAQFRAFLEQYEGNDADEIQNACYQAGKDHGVKLGKWFATLYRLLLGQKRGPRIGTFVSLYGVQETLDLIERRLAE</sequence>
<dbReference type="GO" id="GO:0005737">
    <property type="term" value="C:cytoplasm"/>
    <property type="evidence" value="ECO:0007669"/>
    <property type="project" value="UniProtKB-SubCell"/>
</dbReference>
<organism evidence="11 12">
    <name type="scientific">Bradymonas sediminis</name>
    <dbReference type="NCBI Taxonomy" id="1548548"/>
    <lineage>
        <taxon>Bacteria</taxon>
        <taxon>Deltaproteobacteria</taxon>
        <taxon>Bradymonadales</taxon>
        <taxon>Bradymonadaceae</taxon>
        <taxon>Bradymonas</taxon>
    </lineage>
</organism>
<protein>
    <recommendedName>
        <fullName evidence="10">Lysine--tRNA ligase</fullName>
        <ecNumber evidence="10">6.1.1.6</ecNumber>
    </recommendedName>
    <alternativeName>
        <fullName evidence="10">Lysyl-tRNA synthetase</fullName>
        <shortName evidence="10">LysRS</shortName>
    </alternativeName>
</protein>
<dbReference type="Pfam" id="PF19269">
    <property type="entry name" value="Anticodon_2"/>
    <property type="match status" value="1"/>
</dbReference>
<dbReference type="SUPFAM" id="SSF52374">
    <property type="entry name" value="Nucleotidylyl transferase"/>
    <property type="match status" value="1"/>
</dbReference>
<keyword evidence="3 10" id="KW-0963">Cytoplasm</keyword>
<evidence type="ECO:0000256" key="5">
    <source>
        <dbReference type="ARBA" id="ARBA00022741"/>
    </source>
</evidence>
<evidence type="ECO:0000313" key="12">
    <source>
        <dbReference type="Proteomes" id="UP000249799"/>
    </source>
</evidence>
<evidence type="ECO:0000313" key="11">
    <source>
        <dbReference type="EMBL" id="AWV89756.1"/>
    </source>
</evidence>
<dbReference type="PROSITE" id="PS00178">
    <property type="entry name" value="AA_TRNA_LIGASE_I"/>
    <property type="match status" value="1"/>
</dbReference>
<dbReference type="HAMAP" id="MF_00177">
    <property type="entry name" value="Lys_tRNA_synth_class1"/>
    <property type="match status" value="1"/>
</dbReference>
<keyword evidence="4 10" id="KW-0436">Ligase</keyword>
<feature type="binding site" evidence="10">
    <location>
        <position position="304"/>
    </location>
    <ligand>
        <name>ATP</name>
        <dbReference type="ChEBI" id="CHEBI:30616"/>
    </ligand>
</feature>
<dbReference type="InterPro" id="IPR045462">
    <property type="entry name" value="aa-tRNA-synth_I_cd-bd"/>
</dbReference>
<dbReference type="Pfam" id="PF01921">
    <property type="entry name" value="tRNA-synt_1f"/>
    <property type="match status" value="1"/>
</dbReference>
<dbReference type="SUPFAM" id="SSF48163">
    <property type="entry name" value="An anticodon-binding domain of class I aminoacyl-tRNA synthetases"/>
    <property type="match status" value="1"/>
</dbReference>
<dbReference type="InterPro" id="IPR020751">
    <property type="entry name" value="aa-tRNA-synth_I_codon-bd_sub2"/>
</dbReference>
<dbReference type="NCBIfam" id="NF001968">
    <property type="entry name" value="PRK00750.1-2"/>
    <property type="match status" value="1"/>
</dbReference>
<evidence type="ECO:0000256" key="8">
    <source>
        <dbReference type="ARBA" id="ARBA00023146"/>
    </source>
</evidence>
<dbReference type="AlphaFoldDB" id="A0A2Z4FLX3"/>
<accession>A0A2Z4FLX3</accession>
<evidence type="ECO:0000256" key="7">
    <source>
        <dbReference type="ARBA" id="ARBA00022917"/>
    </source>
</evidence>
<evidence type="ECO:0000256" key="4">
    <source>
        <dbReference type="ARBA" id="ARBA00022598"/>
    </source>
</evidence>
<dbReference type="GO" id="GO:0006430">
    <property type="term" value="P:lysyl-tRNA aminoacylation"/>
    <property type="evidence" value="ECO:0007669"/>
    <property type="project" value="UniProtKB-UniRule"/>
</dbReference>
<feature type="short sequence motif" description="'HIGH' region" evidence="10">
    <location>
        <begin position="47"/>
        <end position="55"/>
    </location>
</feature>
<gene>
    <name evidence="10" type="primary">lysS</name>
    <name evidence="11" type="ORF">DN745_10565</name>
</gene>
<dbReference type="EMBL" id="CP030032">
    <property type="protein sequence ID" value="AWV89756.1"/>
    <property type="molecule type" value="Genomic_DNA"/>
</dbReference>
<dbReference type="InterPro" id="IPR002904">
    <property type="entry name" value="Lys-tRNA-ligase"/>
</dbReference>
<evidence type="ECO:0000256" key="1">
    <source>
        <dbReference type="ARBA" id="ARBA00004496"/>
    </source>
</evidence>
<comment type="subcellular location">
    <subcellularLocation>
        <location evidence="1 10">Cytoplasm</location>
    </subcellularLocation>
</comment>
<dbReference type="PANTHER" id="PTHR37940:SF1">
    <property type="entry name" value="LYSINE--TRNA LIGASE"/>
    <property type="match status" value="1"/>
</dbReference>
<dbReference type="OrthoDB" id="9803151at2"/>
<dbReference type="NCBIfam" id="TIGR00467">
    <property type="entry name" value="lysS_arch"/>
    <property type="match status" value="1"/>
</dbReference>
<proteinExistence type="inferred from homology"/>
<dbReference type="Gene3D" id="1.10.10.350">
    <property type="match status" value="1"/>
</dbReference>
<dbReference type="EC" id="6.1.1.6" evidence="10"/>
<dbReference type="KEGG" id="bsed:DN745_10565"/>
<dbReference type="Proteomes" id="UP000249799">
    <property type="component" value="Chromosome"/>
</dbReference>
<dbReference type="InterPro" id="IPR014729">
    <property type="entry name" value="Rossmann-like_a/b/a_fold"/>
</dbReference>
<keyword evidence="7 10" id="KW-0648">Protein biosynthesis</keyword>
<comment type="catalytic activity">
    <reaction evidence="9 10">
        <text>tRNA(Lys) + L-lysine + ATP = L-lysyl-tRNA(Lys) + AMP + diphosphate</text>
        <dbReference type="Rhea" id="RHEA:20792"/>
        <dbReference type="Rhea" id="RHEA-COMP:9696"/>
        <dbReference type="Rhea" id="RHEA-COMP:9697"/>
        <dbReference type="ChEBI" id="CHEBI:30616"/>
        <dbReference type="ChEBI" id="CHEBI:32551"/>
        <dbReference type="ChEBI" id="CHEBI:33019"/>
        <dbReference type="ChEBI" id="CHEBI:78442"/>
        <dbReference type="ChEBI" id="CHEBI:78529"/>
        <dbReference type="ChEBI" id="CHEBI:456215"/>
        <dbReference type="EC" id="6.1.1.6"/>
    </reaction>
</comment>
<dbReference type="GO" id="GO:0004824">
    <property type="term" value="F:lysine-tRNA ligase activity"/>
    <property type="evidence" value="ECO:0007669"/>
    <property type="project" value="UniProtKB-UniRule"/>
</dbReference>
<evidence type="ECO:0000256" key="9">
    <source>
        <dbReference type="ARBA" id="ARBA00048573"/>
    </source>
</evidence>
<name>A0A2Z4FLX3_9DELT</name>